<evidence type="ECO:0000313" key="3">
    <source>
        <dbReference type="Proteomes" id="UP000176294"/>
    </source>
</evidence>
<keyword evidence="1" id="KW-0472">Membrane</keyword>
<sequence length="67" mass="7725">MLGKSLQNYGWGMCLAVVLILIGVWAATERVLDIAEEYQLLIFLFPFLIGVLSGVFRFVRHLGKRWR</sequence>
<name>A0A1G1T258_9BACT</name>
<organism evidence="2 3">
    <name type="scientific">Hymenobacter lapidarius</name>
    <dbReference type="NCBI Taxonomy" id="1908237"/>
    <lineage>
        <taxon>Bacteria</taxon>
        <taxon>Pseudomonadati</taxon>
        <taxon>Bacteroidota</taxon>
        <taxon>Cytophagia</taxon>
        <taxon>Cytophagales</taxon>
        <taxon>Hymenobacteraceae</taxon>
        <taxon>Hymenobacter</taxon>
    </lineage>
</organism>
<comment type="caution">
    <text evidence="2">The sequence shown here is derived from an EMBL/GenBank/DDBJ whole genome shotgun (WGS) entry which is preliminary data.</text>
</comment>
<evidence type="ECO:0000313" key="2">
    <source>
        <dbReference type="EMBL" id="OGX84975.1"/>
    </source>
</evidence>
<proteinExistence type="predicted"/>
<dbReference type="EMBL" id="MDZB01000112">
    <property type="protein sequence ID" value="OGX84975.1"/>
    <property type="molecule type" value="Genomic_DNA"/>
</dbReference>
<keyword evidence="3" id="KW-1185">Reference proteome</keyword>
<keyword evidence="1" id="KW-0812">Transmembrane</keyword>
<feature type="transmembrane region" description="Helical" evidence="1">
    <location>
        <begin position="40"/>
        <end position="59"/>
    </location>
</feature>
<dbReference type="AlphaFoldDB" id="A0A1G1T258"/>
<feature type="transmembrane region" description="Helical" evidence="1">
    <location>
        <begin position="9"/>
        <end position="28"/>
    </location>
</feature>
<reference evidence="2 3" key="1">
    <citation type="submission" date="2016-08" db="EMBL/GenBank/DDBJ databases">
        <title>Hymenobacter coccineus sp. nov., Hymenobacter lapidarius sp. nov. and Hymenobacter glacialis sp. nov., isolated from Antarctic soil.</title>
        <authorList>
            <person name="Sedlacek I."/>
            <person name="Kralova S."/>
            <person name="Kyrova K."/>
            <person name="Maslanova I."/>
            <person name="Stankova E."/>
            <person name="Vrbovska V."/>
            <person name="Nemec M."/>
            <person name="Bartak M."/>
            <person name="Svec P."/>
            <person name="Busse H.-J."/>
            <person name="Pantucek R."/>
        </authorList>
    </citation>
    <scope>NUCLEOTIDE SEQUENCE [LARGE SCALE GENOMIC DNA]</scope>
    <source>
        <strain evidence="2 3">CCM 8643</strain>
    </source>
</reference>
<protein>
    <submittedName>
        <fullName evidence="2">Uncharacterized protein</fullName>
    </submittedName>
</protein>
<gene>
    <name evidence="2" type="ORF">BEN47_15565</name>
</gene>
<accession>A0A1G1T258</accession>
<dbReference type="Proteomes" id="UP000176294">
    <property type="component" value="Unassembled WGS sequence"/>
</dbReference>
<evidence type="ECO:0000256" key="1">
    <source>
        <dbReference type="SAM" id="Phobius"/>
    </source>
</evidence>
<keyword evidence="1" id="KW-1133">Transmembrane helix</keyword>